<name>A0ABP0NGH9_9DINO</name>
<dbReference type="InterPro" id="IPR036612">
    <property type="entry name" value="KH_dom_type_1_sf"/>
</dbReference>
<dbReference type="Proteomes" id="UP001642484">
    <property type="component" value="Unassembled WGS sequence"/>
</dbReference>
<keyword evidence="5" id="KW-1185">Reference proteome</keyword>
<dbReference type="Gene3D" id="3.30.1370.10">
    <property type="entry name" value="K Homology domain, type 1"/>
    <property type="match status" value="1"/>
</dbReference>
<reference evidence="4 5" key="1">
    <citation type="submission" date="2024-02" db="EMBL/GenBank/DDBJ databases">
        <authorList>
            <person name="Chen Y."/>
            <person name="Shah S."/>
            <person name="Dougan E. K."/>
            <person name="Thang M."/>
            <person name="Chan C."/>
        </authorList>
    </citation>
    <scope>NUCLEOTIDE SEQUENCE [LARGE SCALE GENOMIC DNA]</scope>
</reference>
<dbReference type="InterPro" id="IPR004087">
    <property type="entry name" value="KH_dom"/>
</dbReference>
<dbReference type="SMART" id="SM00322">
    <property type="entry name" value="KH"/>
    <property type="match status" value="1"/>
</dbReference>
<evidence type="ECO:0000259" key="3">
    <source>
        <dbReference type="SMART" id="SM00322"/>
    </source>
</evidence>
<evidence type="ECO:0000313" key="4">
    <source>
        <dbReference type="EMBL" id="CAK9062573.1"/>
    </source>
</evidence>
<feature type="domain" description="K Homology" evidence="3">
    <location>
        <begin position="22"/>
        <end position="90"/>
    </location>
</feature>
<protein>
    <recommendedName>
        <fullName evidence="3">K Homology domain-containing protein</fullName>
    </recommendedName>
</protein>
<evidence type="ECO:0000313" key="5">
    <source>
        <dbReference type="Proteomes" id="UP001642484"/>
    </source>
</evidence>
<dbReference type="Pfam" id="PF00013">
    <property type="entry name" value="KH_1"/>
    <property type="match status" value="1"/>
</dbReference>
<dbReference type="InterPro" id="IPR004088">
    <property type="entry name" value="KH_dom_type_1"/>
</dbReference>
<dbReference type="SUPFAM" id="SSF54791">
    <property type="entry name" value="Eukaryotic type KH-domain (KH-domain type I)"/>
    <property type="match status" value="1"/>
</dbReference>
<keyword evidence="1" id="KW-0694">RNA-binding</keyword>
<dbReference type="PROSITE" id="PS50084">
    <property type="entry name" value="KH_TYPE_1"/>
    <property type="match status" value="1"/>
</dbReference>
<organism evidence="4 5">
    <name type="scientific">Durusdinium trenchii</name>
    <dbReference type="NCBI Taxonomy" id="1381693"/>
    <lineage>
        <taxon>Eukaryota</taxon>
        <taxon>Sar</taxon>
        <taxon>Alveolata</taxon>
        <taxon>Dinophyceae</taxon>
        <taxon>Suessiales</taxon>
        <taxon>Symbiodiniaceae</taxon>
        <taxon>Durusdinium</taxon>
    </lineage>
</organism>
<accession>A0ABP0NGH9</accession>
<evidence type="ECO:0000256" key="2">
    <source>
        <dbReference type="SAM" id="MobiDB-lite"/>
    </source>
</evidence>
<sequence length="92" mass="9827">MPTPADTHEKPADDKEVKSAVEGDRATMDIDARLVSRLIGPKGQNLSSMMDQSGAYLAVKEVSPGVNKVVITGFPDCVAKGRELVETGRQQS</sequence>
<dbReference type="CDD" id="cd00105">
    <property type="entry name" value="KH-I"/>
    <property type="match status" value="1"/>
</dbReference>
<gene>
    <name evidence="4" type="ORF">CCMP2556_LOCUS30766</name>
</gene>
<dbReference type="EMBL" id="CAXAMN010021707">
    <property type="protein sequence ID" value="CAK9062573.1"/>
    <property type="molecule type" value="Genomic_DNA"/>
</dbReference>
<evidence type="ECO:0000256" key="1">
    <source>
        <dbReference type="PROSITE-ProRule" id="PRU00117"/>
    </source>
</evidence>
<proteinExistence type="predicted"/>
<feature type="region of interest" description="Disordered" evidence="2">
    <location>
        <begin position="1"/>
        <end position="23"/>
    </location>
</feature>
<comment type="caution">
    <text evidence="4">The sequence shown here is derived from an EMBL/GenBank/DDBJ whole genome shotgun (WGS) entry which is preliminary data.</text>
</comment>